<dbReference type="Proteomes" id="UP000185192">
    <property type="component" value="Unassembled WGS sequence"/>
</dbReference>
<proteinExistence type="predicted"/>
<reference evidence="2" key="1">
    <citation type="submission" date="2016-11" db="EMBL/GenBank/DDBJ databases">
        <authorList>
            <person name="Varghese N."/>
            <person name="Submissions S."/>
        </authorList>
    </citation>
    <scope>NUCLEOTIDE SEQUENCE [LARGE SCALE GENOMIC DNA]</scope>
    <source>
        <strain evidence="2">DSM 22363</strain>
    </source>
</reference>
<organism evidence="1 2">
    <name type="scientific">Parasphingorhabdus marina DSM 22363</name>
    <dbReference type="NCBI Taxonomy" id="1123272"/>
    <lineage>
        <taxon>Bacteria</taxon>
        <taxon>Pseudomonadati</taxon>
        <taxon>Pseudomonadota</taxon>
        <taxon>Alphaproteobacteria</taxon>
        <taxon>Sphingomonadales</taxon>
        <taxon>Sphingomonadaceae</taxon>
        <taxon>Parasphingorhabdus</taxon>
    </lineage>
</organism>
<evidence type="ECO:0000313" key="2">
    <source>
        <dbReference type="Proteomes" id="UP000185192"/>
    </source>
</evidence>
<dbReference type="OrthoDB" id="1524207at2"/>
<accession>A0A1N6EN70</accession>
<dbReference type="STRING" id="1123272.SAMN02745824_2006"/>
<dbReference type="PROSITE" id="PS51257">
    <property type="entry name" value="PROKAR_LIPOPROTEIN"/>
    <property type="match status" value="1"/>
</dbReference>
<dbReference type="EMBL" id="FSQW01000002">
    <property type="protein sequence ID" value="SIN84393.1"/>
    <property type="molecule type" value="Genomic_DNA"/>
</dbReference>
<sequence length="213" mass="24037">MGNKLSRSILLFSAIITLSACERTPPEPPTPSPHDIFFERLSLLCSKTFSGQLVSSDAADEEMRDKKMLMHVAECGPSKIEIPFHVALDDGDWDRSRTWIITRNDETLTLKHRHLHQDGTPDDITNYGGTSINRGTDQEQAFPVDQESITLFREQGLDQSITNIWSLELSPPGTPKAIFAYQLKRTDPEQSRNFRVEFDLSSPLDEPPPAWGQ</sequence>
<name>A0A1N6EN70_9SPHN</name>
<protein>
    <recommendedName>
        <fullName evidence="3">Secreted protein</fullName>
    </recommendedName>
</protein>
<keyword evidence="2" id="KW-1185">Reference proteome</keyword>
<evidence type="ECO:0008006" key="3">
    <source>
        <dbReference type="Google" id="ProtNLM"/>
    </source>
</evidence>
<gene>
    <name evidence="1" type="ORF">SAMN02745824_2006</name>
</gene>
<dbReference type="AlphaFoldDB" id="A0A1N6EN70"/>
<evidence type="ECO:0000313" key="1">
    <source>
        <dbReference type="EMBL" id="SIN84393.1"/>
    </source>
</evidence>